<evidence type="ECO:0000313" key="5">
    <source>
        <dbReference type="EMBL" id="KAI5075597.1"/>
    </source>
</evidence>
<keyword evidence="2 3" id="KW-0472">Membrane</keyword>
<dbReference type="AlphaFoldDB" id="A0A9D4UY84"/>
<evidence type="ECO:0000256" key="1">
    <source>
        <dbReference type="ARBA" id="ARBA00004370"/>
    </source>
</evidence>
<protein>
    <recommendedName>
        <fullName evidence="4">VASt domain-containing protein</fullName>
    </recommendedName>
</protein>
<accession>A0A9D4UY84</accession>
<dbReference type="Pfam" id="PF16016">
    <property type="entry name" value="VASt"/>
    <property type="match status" value="1"/>
</dbReference>
<evidence type="ECO:0000313" key="6">
    <source>
        <dbReference type="Proteomes" id="UP000886520"/>
    </source>
</evidence>
<dbReference type="InterPro" id="IPR031968">
    <property type="entry name" value="VASt"/>
</dbReference>
<proteinExistence type="predicted"/>
<keyword evidence="6" id="KW-1185">Reference proteome</keyword>
<evidence type="ECO:0000256" key="3">
    <source>
        <dbReference type="SAM" id="Phobius"/>
    </source>
</evidence>
<name>A0A9D4UY84_ADICA</name>
<organism evidence="5 6">
    <name type="scientific">Adiantum capillus-veneris</name>
    <name type="common">Maidenhair fern</name>
    <dbReference type="NCBI Taxonomy" id="13818"/>
    <lineage>
        <taxon>Eukaryota</taxon>
        <taxon>Viridiplantae</taxon>
        <taxon>Streptophyta</taxon>
        <taxon>Embryophyta</taxon>
        <taxon>Tracheophyta</taxon>
        <taxon>Polypodiopsida</taxon>
        <taxon>Polypodiidae</taxon>
        <taxon>Polypodiales</taxon>
        <taxon>Pteridineae</taxon>
        <taxon>Pteridaceae</taxon>
        <taxon>Vittarioideae</taxon>
        <taxon>Adiantum</taxon>
    </lineage>
</organism>
<dbReference type="EMBL" id="JABFUD020000009">
    <property type="protein sequence ID" value="KAI5075597.1"/>
    <property type="molecule type" value="Genomic_DNA"/>
</dbReference>
<dbReference type="OrthoDB" id="1929665at2759"/>
<comment type="subcellular location">
    <subcellularLocation>
        <location evidence="1">Membrane</location>
    </subcellularLocation>
</comment>
<evidence type="ECO:0000259" key="4">
    <source>
        <dbReference type="PROSITE" id="PS51778"/>
    </source>
</evidence>
<dbReference type="GO" id="GO:0016020">
    <property type="term" value="C:membrane"/>
    <property type="evidence" value="ECO:0007669"/>
    <property type="project" value="UniProtKB-SubCell"/>
</dbReference>
<sequence>MGKKLTMQGSLDFAGPEVVFDILFGNDEFMRRYHKKINSDPHAEASSWSKDQEREVKYVASTEVPKVMKKLIGESFPVTEVQTFHKSGDSYTIRCIPTVDSPSGDLFSTEAETVLAPDASGGCAITSNVTIEYRGVWFNGPIETFMEAKARTGFEQWLTLAKLFCQEKLAVMNAEEIDDNDEGFFDAEEALFDNTSSVAPSDSVTPMNRIISRFKAAFSTSTDIDAFAPANSNNRRASANDIEQLTTKVLKVEDDLSCARLAWERKQLALRGHVEQLNTKLLKMEEDLALVRLSWEKQQGVAFKRRQSAVVGASLAAGFAAGVAVGYLYLRAKRQQ</sequence>
<comment type="caution">
    <text evidence="5">The sequence shown here is derived from an EMBL/GenBank/DDBJ whole genome shotgun (WGS) entry which is preliminary data.</text>
</comment>
<feature type="transmembrane region" description="Helical" evidence="3">
    <location>
        <begin position="309"/>
        <end position="330"/>
    </location>
</feature>
<gene>
    <name evidence="5" type="ORF">GOP47_0009673</name>
</gene>
<keyword evidence="3" id="KW-0812">Transmembrane</keyword>
<dbReference type="Proteomes" id="UP000886520">
    <property type="component" value="Chromosome 9"/>
</dbReference>
<evidence type="ECO:0000256" key="2">
    <source>
        <dbReference type="ARBA" id="ARBA00023136"/>
    </source>
</evidence>
<dbReference type="PROSITE" id="PS51778">
    <property type="entry name" value="VAST"/>
    <property type="match status" value="1"/>
</dbReference>
<reference evidence="5" key="1">
    <citation type="submission" date="2021-01" db="EMBL/GenBank/DDBJ databases">
        <title>Adiantum capillus-veneris genome.</title>
        <authorList>
            <person name="Fang Y."/>
            <person name="Liao Q."/>
        </authorList>
    </citation>
    <scope>NUCLEOTIDE SEQUENCE</scope>
    <source>
        <strain evidence="5">H3</strain>
        <tissue evidence="5">Leaf</tissue>
    </source>
</reference>
<feature type="domain" description="VASt" evidence="4">
    <location>
        <begin position="1"/>
        <end position="169"/>
    </location>
</feature>
<keyword evidence="3" id="KW-1133">Transmembrane helix</keyword>